<feature type="domain" description="PhnB-like" evidence="1">
    <location>
        <begin position="146"/>
        <end position="268"/>
    </location>
</feature>
<dbReference type="OrthoDB" id="9806473at2"/>
<evidence type="ECO:0000313" key="3">
    <source>
        <dbReference type="Proteomes" id="UP000269019"/>
    </source>
</evidence>
<dbReference type="KEGG" id="ccho:CCHOA_10805"/>
<dbReference type="InterPro" id="IPR028973">
    <property type="entry name" value="PhnB-like"/>
</dbReference>
<name>A0A3G6JD01_9CORY</name>
<keyword evidence="2" id="KW-0808">Transferase</keyword>
<dbReference type="EMBL" id="CP033896">
    <property type="protein sequence ID" value="AZA14540.1"/>
    <property type="molecule type" value="Genomic_DNA"/>
</dbReference>
<keyword evidence="2" id="KW-0489">Methyltransferase</keyword>
<organism evidence="2 3">
    <name type="scientific">Corynebacterium choanae</name>
    <dbReference type="NCBI Taxonomy" id="1862358"/>
    <lineage>
        <taxon>Bacteria</taxon>
        <taxon>Bacillati</taxon>
        <taxon>Actinomycetota</taxon>
        <taxon>Actinomycetes</taxon>
        <taxon>Mycobacteriales</taxon>
        <taxon>Corynebacteriaceae</taxon>
        <taxon>Corynebacterium</taxon>
    </lineage>
</organism>
<dbReference type="Gene3D" id="3.10.180.10">
    <property type="entry name" value="2,3-Dihydroxybiphenyl 1,2-Dioxygenase, domain 1"/>
    <property type="match status" value="2"/>
</dbReference>
<dbReference type="GO" id="GO:0008168">
    <property type="term" value="F:methyltransferase activity"/>
    <property type="evidence" value="ECO:0007669"/>
    <property type="project" value="UniProtKB-KW"/>
</dbReference>
<protein>
    <submittedName>
        <fullName evidence="2">3-demethylubiquinone-9 3-methyltransferase</fullName>
    </submittedName>
</protein>
<evidence type="ECO:0000313" key="2">
    <source>
        <dbReference type="EMBL" id="AZA14540.1"/>
    </source>
</evidence>
<feature type="domain" description="PhnB-like" evidence="1">
    <location>
        <begin position="8"/>
        <end position="134"/>
    </location>
</feature>
<dbReference type="RefSeq" id="WP_123930014.1">
    <property type="nucleotide sequence ID" value="NZ_CP033896.1"/>
</dbReference>
<keyword evidence="2" id="KW-0830">Ubiquinone</keyword>
<dbReference type="InterPro" id="IPR029068">
    <property type="entry name" value="Glyas_Bleomycin-R_OHBP_Dase"/>
</dbReference>
<proteinExistence type="predicted"/>
<accession>A0A3G6JD01</accession>
<dbReference type="Proteomes" id="UP000269019">
    <property type="component" value="Chromosome"/>
</dbReference>
<dbReference type="CDD" id="cd06588">
    <property type="entry name" value="PhnB_like"/>
    <property type="match status" value="2"/>
</dbReference>
<gene>
    <name evidence="2" type="ORF">CCHOA_10805</name>
</gene>
<dbReference type="PANTHER" id="PTHR33990:SF1">
    <property type="entry name" value="PROTEIN YJDN"/>
    <property type="match status" value="1"/>
</dbReference>
<reference evidence="2 3" key="1">
    <citation type="submission" date="2018-11" db="EMBL/GenBank/DDBJ databases">
        <authorList>
            <person name="Kleinhagauer T."/>
            <person name="Glaeser S.P."/>
            <person name="Spergser J."/>
            <person name="Ruckert C."/>
            <person name="Kaempfer P."/>
            <person name="Busse H.-J."/>
        </authorList>
    </citation>
    <scope>NUCLEOTIDE SEQUENCE [LARGE SCALE GENOMIC DNA]</scope>
    <source>
        <strain evidence="2 3">200CH</strain>
    </source>
</reference>
<dbReference type="SUPFAM" id="SSF54593">
    <property type="entry name" value="Glyoxalase/Bleomycin resistance protein/Dihydroxybiphenyl dioxygenase"/>
    <property type="match status" value="2"/>
</dbReference>
<dbReference type="AlphaFoldDB" id="A0A3G6JD01"/>
<keyword evidence="3" id="KW-1185">Reference proteome</keyword>
<dbReference type="PANTHER" id="PTHR33990">
    <property type="entry name" value="PROTEIN YJDN-RELATED"/>
    <property type="match status" value="1"/>
</dbReference>
<evidence type="ECO:0000259" key="1">
    <source>
        <dbReference type="Pfam" id="PF06983"/>
    </source>
</evidence>
<dbReference type="GO" id="GO:0032259">
    <property type="term" value="P:methylation"/>
    <property type="evidence" value="ECO:0007669"/>
    <property type="project" value="UniProtKB-KW"/>
</dbReference>
<sequence length="296" mass="32854">MTAAAQCIVPTIWCNGNADEVAAQYRDVFGDVEIIDHQRYPEEGLLDFQQPFAGKTLTIELAIRGFRLLLINADDTFTPNPTISLMVSNPDRAATQQLYAGLAADGFVMMPLQEYDFNPYYCWVEDKFGVSWQLFTHEEPVDLPAIYPSIMFCGAAQNRAAEALTHYTEVFSGEILNKVTYQDMGQGDNGVITGDSVVFATFTLEGQLFGAMDSAVEQPFHFGGGVALMVNADDQTAINHYFHALSADPAAERCGWLRDKFGLAWQVVPSNLSEFMQRPNAYAKLMGMRNIVIDEL</sequence>
<dbReference type="Pfam" id="PF06983">
    <property type="entry name" value="3-dmu-9_3-mt"/>
    <property type="match status" value="2"/>
</dbReference>